<name>A0A0B4XBG9_9HYPH</name>
<dbReference type="Pfam" id="PF08352">
    <property type="entry name" value="oligo_HPY"/>
    <property type="match status" value="1"/>
</dbReference>
<dbReference type="GO" id="GO:0005524">
    <property type="term" value="F:ATP binding"/>
    <property type="evidence" value="ECO:0007669"/>
    <property type="project" value="UniProtKB-KW"/>
</dbReference>
<evidence type="ECO:0000313" key="7">
    <source>
        <dbReference type="EMBL" id="AJD44426.1"/>
    </source>
</evidence>
<dbReference type="PROSITE" id="PS50893">
    <property type="entry name" value="ABC_TRANSPORTER_2"/>
    <property type="match status" value="1"/>
</dbReference>
<dbReference type="InterPro" id="IPR003593">
    <property type="entry name" value="AAA+_ATPase"/>
</dbReference>
<protein>
    <submittedName>
        <fullName evidence="7">Dipeptide/oligopeptide ABC transporter ATP-binding protein</fullName>
    </submittedName>
</protein>
<keyword evidence="8" id="KW-1185">Reference proteome</keyword>
<proteinExistence type="inferred from homology"/>
<organism evidence="7 8">
    <name type="scientific">Rhizobium gallicum bv. gallicum R602sp</name>
    <dbReference type="NCBI Taxonomy" id="1041138"/>
    <lineage>
        <taxon>Bacteria</taxon>
        <taxon>Pseudomonadati</taxon>
        <taxon>Pseudomonadota</taxon>
        <taxon>Alphaproteobacteria</taxon>
        <taxon>Hyphomicrobiales</taxon>
        <taxon>Rhizobiaceae</taxon>
        <taxon>Rhizobium/Agrobacterium group</taxon>
        <taxon>Rhizobium</taxon>
    </lineage>
</organism>
<keyword evidence="5 7" id="KW-0067">ATP-binding</keyword>
<dbReference type="InterPro" id="IPR027417">
    <property type="entry name" value="P-loop_NTPase"/>
</dbReference>
<keyword evidence="3" id="KW-0813">Transport</keyword>
<reference evidence="7 8" key="1">
    <citation type="submission" date="2013-11" db="EMBL/GenBank/DDBJ databases">
        <title>Complete genome sequence of Rhizobium gallicum bv. gallicum R602.</title>
        <authorList>
            <person name="Bustos P."/>
            <person name="Santamaria R.I."/>
            <person name="Lozano L."/>
            <person name="Acosta J.L."/>
            <person name="Ormeno-Orrillo E."/>
            <person name="Rogel M.A."/>
            <person name="Romero D."/>
            <person name="Cevallos M.A."/>
            <person name="Martinez-Romero E."/>
            <person name="Gonzalez V."/>
        </authorList>
    </citation>
    <scope>NUCLEOTIDE SEQUENCE [LARGE SCALE GENOMIC DNA]</scope>
    <source>
        <strain evidence="7 8">R602</strain>
        <plasmid evidence="7 8">pRgalR602c</plasmid>
    </source>
</reference>
<dbReference type="GO" id="GO:0015833">
    <property type="term" value="P:peptide transport"/>
    <property type="evidence" value="ECO:0007669"/>
    <property type="project" value="InterPro"/>
</dbReference>
<dbReference type="PANTHER" id="PTHR43776:SF7">
    <property type="entry name" value="D,D-DIPEPTIDE TRANSPORT ATP-BINDING PROTEIN DDPF-RELATED"/>
    <property type="match status" value="1"/>
</dbReference>
<dbReference type="PROSITE" id="PS00211">
    <property type="entry name" value="ABC_TRANSPORTER_1"/>
    <property type="match status" value="1"/>
</dbReference>
<dbReference type="PANTHER" id="PTHR43776">
    <property type="entry name" value="TRANSPORT ATP-BINDING PROTEIN"/>
    <property type="match status" value="1"/>
</dbReference>
<dbReference type="EMBL" id="CP006880">
    <property type="protein sequence ID" value="AJD44426.1"/>
    <property type="molecule type" value="Genomic_DNA"/>
</dbReference>
<evidence type="ECO:0000256" key="3">
    <source>
        <dbReference type="ARBA" id="ARBA00022448"/>
    </source>
</evidence>
<dbReference type="KEGG" id="rga:RGR602_PC00386"/>
<dbReference type="FunFam" id="3.40.50.300:FF:000016">
    <property type="entry name" value="Oligopeptide ABC transporter ATP-binding component"/>
    <property type="match status" value="1"/>
</dbReference>
<feature type="domain" description="ABC transporter" evidence="6">
    <location>
        <begin position="9"/>
        <end position="268"/>
    </location>
</feature>
<dbReference type="RefSeq" id="WP_040116471.1">
    <property type="nucleotide sequence ID" value="NZ_CP006880.1"/>
</dbReference>
<evidence type="ECO:0000259" key="6">
    <source>
        <dbReference type="PROSITE" id="PS50893"/>
    </source>
</evidence>
<geneLocation type="plasmid" evidence="7 8">
    <name>pRgalR602c</name>
</geneLocation>
<dbReference type="InterPro" id="IPR017871">
    <property type="entry name" value="ABC_transporter-like_CS"/>
</dbReference>
<dbReference type="Pfam" id="PF00005">
    <property type="entry name" value="ABC_tran"/>
    <property type="match status" value="1"/>
</dbReference>
<sequence length="334" mass="37042">MLATDAPLIEARNISQRFGPKPDLAAKITLKLKLAKPASIVHALDDVSLSIRSGEVVGLVGESGCGKSTLGRVIAGIASPTNGNVLWKGVDRDAMSARQRHELGLATQMIFQNPMAALNPRMTVEELIWEAPRTHGLARSTERDSYVDKYLTLAGFDPAMKKRYPHQFSGGQRQRVNIARALAVQPKFIVCDESVAALDVSIQAQVINLFMELRDKLDLTYLFVSHDLGVVEHISDRVAIMYLGRIVEEAPVEEIFRRANHPYTQALLAEVPRIEPGKRRFKPMEGELPSPLDPPRGCHFHPRCPFAIDRCRVEVPIKKEVAPGHLSACHLNDE</sequence>
<gene>
    <name evidence="7" type="ORF">RGR602_PC00386</name>
</gene>
<dbReference type="NCBIfam" id="TIGR01727">
    <property type="entry name" value="oligo_HPY"/>
    <property type="match status" value="1"/>
</dbReference>
<dbReference type="InterPro" id="IPR050319">
    <property type="entry name" value="ABC_transp_ATP-bind"/>
</dbReference>
<dbReference type="SUPFAM" id="SSF52540">
    <property type="entry name" value="P-loop containing nucleoside triphosphate hydrolases"/>
    <property type="match status" value="1"/>
</dbReference>
<dbReference type="Gene3D" id="3.40.50.300">
    <property type="entry name" value="P-loop containing nucleotide triphosphate hydrolases"/>
    <property type="match status" value="1"/>
</dbReference>
<keyword evidence="4" id="KW-0547">Nucleotide-binding</keyword>
<evidence type="ECO:0000256" key="1">
    <source>
        <dbReference type="ARBA" id="ARBA00004417"/>
    </source>
</evidence>
<keyword evidence="7" id="KW-0614">Plasmid</keyword>
<accession>A0A0B4XBG9</accession>
<dbReference type="SMART" id="SM00382">
    <property type="entry name" value="AAA"/>
    <property type="match status" value="1"/>
</dbReference>
<dbReference type="GO" id="GO:0055085">
    <property type="term" value="P:transmembrane transport"/>
    <property type="evidence" value="ECO:0007669"/>
    <property type="project" value="UniProtKB-ARBA"/>
</dbReference>
<dbReference type="CDD" id="cd03257">
    <property type="entry name" value="ABC_NikE_OppD_transporters"/>
    <property type="match status" value="1"/>
</dbReference>
<comment type="subcellular location">
    <subcellularLocation>
        <location evidence="1">Cell inner membrane</location>
        <topology evidence="1">Peripheral membrane protein</topology>
    </subcellularLocation>
</comment>
<dbReference type="InterPro" id="IPR003439">
    <property type="entry name" value="ABC_transporter-like_ATP-bd"/>
</dbReference>
<evidence type="ECO:0000256" key="2">
    <source>
        <dbReference type="ARBA" id="ARBA00005417"/>
    </source>
</evidence>
<evidence type="ECO:0000313" key="8">
    <source>
        <dbReference type="Proteomes" id="UP000031368"/>
    </source>
</evidence>
<evidence type="ECO:0000256" key="5">
    <source>
        <dbReference type="ARBA" id="ARBA00022840"/>
    </source>
</evidence>
<dbReference type="InterPro" id="IPR013563">
    <property type="entry name" value="Oligopep_ABC_C"/>
</dbReference>
<dbReference type="HOGENOM" id="CLU_000604_1_23_5"/>
<dbReference type="Proteomes" id="UP000031368">
    <property type="component" value="Plasmid pRgalR602c"/>
</dbReference>
<dbReference type="GO" id="GO:0016887">
    <property type="term" value="F:ATP hydrolysis activity"/>
    <property type="evidence" value="ECO:0007669"/>
    <property type="project" value="InterPro"/>
</dbReference>
<dbReference type="GO" id="GO:0005886">
    <property type="term" value="C:plasma membrane"/>
    <property type="evidence" value="ECO:0007669"/>
    <property type="project" value="UniProtKB-SubCell"/>
</dbReference>
<comment type="similarity">
    <text evidence="2">Belongs to the ABC transporter superfamily.</text>
</comment>
<dbReference type="AlphaFoldDB" id="A0A0B4XBG9"/>
<evidence type="ECO:0000256" key="4">
    <source>
        <dbReference type="ARBA" id="ARBA00022741"/>
    </source>
</evidence>